<organism evidence="2 4">
    <name type="scientific">Candidatus Sysuiplasma superficiale</name>
    <dbReference type="NCBI Taxonomy" id="2823368"/>
    <lineage>
        <taxon>Archaea</taxon>
        <taxon>Methanobacteriati</taxon>
        <taxon>Thermoplasmatota</taxon>
        <taxon>Thermoplasmata</taxon>
        <taxon>Candidatus Sysuiplasmatales</taxon>
        <taxon>Candidatus Sysuiplasmataceae</taxon>
        <taxon>Candidatus Sysuiplasma</taxon>
    </lineage>
</organism>
<keyword evidence="1" id="KW-0472">Membrane</keyword>
<feature type="transmembrane region" description="Helical" evidence="1">
    <location>
        <begin position="6"/>
        <end position="28"/>
    </location>
</feature>
<accession>A0A8J7YQQ2</accession>
<proteinExistence type="predicted"/>
<sequence length="181" mass="18934">MASKQLKYAAAGIGAVVVVIVVVLAVVLSSTSPHVAFPSTSQVDSTTGYNNYTASSVLSENASQANAPPGTVKFYGKFFNNSAGSIEFVIVQFKSSSAAGKEFSNITRLLSGNFLVKASNLSYRGASVRIVRIGSSSAEAIGYIGVYIFGVVFYNNSGYGNIQSTGKMTSLVELQINVMLG</sequence>
<dbReference type="Proteomes" id="UP000716004">
    <property type="component" value="Unassembled WGS sequence"/>
</dbReference>
<dbReference type="EMBL" id="JAGVSJ010000013">
    <property type="protein sequence ID" value="MBX8632076.1"/>
    <property type="molecule type" value="Genomic_DNA"/>
</dbReference>
<evidence type="ECO:0000313" key="2">
    <source>
        <dbReference type="EMBL" id="MBX8632076.1"/>
    </source>
</evidence>
<keyword evidence="1" id="KW-0812">Transmembrane</keyword>
<reference evidence="2" key="1">
    <citation type="submission" date="2021-04" db="EMBL/GenBank/DDBJ databases">
        <title>Genomic insights into ecological role and evolution of a novel Thermoplasmata order Candidatus Sysuiplasmatales.</title>
        <authorList>
            <person name="Yuan Y."/>
        </authorList>
    </citation>
    <scope>NUCLEOTIDE SEQUENCE</scope>
    <source>
        <strain evidence="3">TUT19-bin139</strain>
        <strain evidence="2">YP2-bin.285</strain>
    </source>
</reference>
<evidence type="ECO:0000313" key="4">
    <source>
        <dbReference type="Proteomes" id="UP000716004"/>
    </source>
</evidence>
<dbReference type="Proteomes" id="UP000750197">
    <property type="component" value="Unassembled WGS sequence"/>
</dbReference>
<protein>
    <submittedName>
        <fullName evidence="2">Uncharacterized protein</fullName>
    </submittedName>
</protein>
<comment type="caution">
    <text evidence="2">The sequence shown here is derived from an EMBL/GenBank/DDBJ whole genome shotgun (WGS) entry which is preliminary data.</text>
</comment>
<keyword evidence="1" id="KW-1133">Transmembrane helix</keyword>
<evidence type="ECO:0000313" key="3">
    <source>
        <dbReference type="EMBL" id="MBX8644934.1"/>
    </source>
</evidence>
<name>A0A8J7YQQ2_9ARCH</name>
<evidence type="ECO:0000256" key="1">
    <source>
        <dbReference type="SAM" id="Phobius"/>
    </source>
</evidence>
<gene>
    <name evidence="2" type="ORF">J9259_06120</name>
    <name evidence="3" type="ORF">KIY12_09490</name>
</gene>
<dbReference type="EMBL" id="JAHEAC010000127">
    <property type="protein sequence ID" value="MBX8644934.1"/>
    <property type="molecule type" value="Genomic_DNA"/>
</dbReference>
<dbReference type="AlphaFoldDB" id="A0A8J7YQQ2"/>